<dbReference type="AlphaFoldDB" id="A0A225UU18"/>
<reference evidence="3" key="1">
    <citation type="submission" date="2017-03" db="EMBL/GenBank/DDBJ databases">
        <title>Phytopthora megakarya and P. palmivora, two closely related causual agents of cacao black pod achieved similar genome size and gene model numbers by different mechanisms.</title>
        <authorList>
            <person name="Ali S."/>
            <person name="Shao J."/>
            <person name="Larry D.J."/>
            <person name="Kronmiller B."/>
            <person name="Shen D."/>
            <person name="Strem M.D."/>
            <person name="Melnick R.L."/>
            <person name="Guiltinan M.J."/>
            <person name="Tyler B.M."/>
            <person name="Meinhardt L.W."/>
            <person name="Bailey B.A."/>
        </authorList>
    </citation>
    <scope>NUCLEOTIDE SEQUENCE [LARGE SCALE GENOMIC DNA]</scope>
    <source>
        <strain evidence="3">zdho120</strain>
    </source>
</reference>
<evidence type="ECO:0000313" key="3">
    <source>
        <dbReference type="Proteomes" id="UP000198211"/>
    </source>
</evidence>
<accession>A0A225UU18</accession>
<organism evidence="2 3">
    <name type="scientific">Phytophthora megakarya</name>
    <dbReference type="NCBI Taxonomy" id="4795"/>
    <lineage>
        <taxon>Eukaryota</taxon>
        <taxon>Sar</taxon>
        <taxon>Stramenopiles</taxon>
        <taxon>Oomycota</taxon>
        <taxon>Peronosporomycetes</taxon>
        <taxon>Peronosporales</taxon>
        <taxon>Peronosporaceae</taxon>
        <taxon>Phytophthora</taxon>
    </lineage>
</organism>
<gene>
    <name evidence="2" type="ORF">PHMEG_00032887</name>
</gene>
<proteinExistence type="predicted"/>
<evidence type="ECO:0000313" key="2">
    <source>
        <dbReference type="EMBL" id="OWY96765.1"/>
    </source>
</evidence>
<protein>
    <submittedName>
        <fullName evidence="2">Uncharacterized protein</fullName>
    </submittedName>
</protein>
<dbReference type="OrthoDB" id="129227at2759"/>
<feature type="region of interest" description="Disordered" evidence="1">
    <location>
        <begin position="100"/>
        <end position="125"/>
    </location>
</feature>
<sequence length="251" mass="28989">MFLESDVREIMKNEPVVWDTLRPNVILLMRAGIGYQGSIAMLSGDVMTHNLFPPSALTDMLASMMFWNRLDELFWAKYVPEKYYLRAELRLDSLHSEGVMGDASSEHDGVQRDANNNPDDDVDVQDDDDVTMFENRVKYLILHSYSALAPRAKMALDKYIRFMEENASGFWHGGHWFAIDTSTQGGADMQRERKRQWDALARTVETKQRECVTEGVPSTIFWEAAHWSLPSKRCYWILMKPRSFSSRGSPY</sequence>
<name>A0A225UU18_9STRA</name>
<dbReference type="Proteomes" id="UP000198211">
    <property type="component" value="Unassembled WGS sequence"/>
</dbReference>
<evidence type="ECO:0000256" key="1">
    <source>
        <dbReference type="SAM" id="MobiDB-lite"/>
    </source>
</evidence>
<comment type="caution">
    <text evidence="2">The sequence shown here is derived from an EMBL/GenBank/DDBJ whole genome shotgun (WGS) entry which is preliminary data.</text>
</comment>
<dbReference type="EMBL" id="NBNE01011247">
    <property type="protein sequence ID" value="OWY96765.1"/>
    <property type="molecule type" value="Genomic_DNA"/>
</dbReference>
<keyword evidence="3" id="KW-1185">Reference proteome</keyword>